<keyword evidence="8" id="KW-1185">Reference proteome</keyword>
<comment type="similarity">
    <text evidence="3">Belongs to the GST superfamily. Sigma family.</text>
</comment>
<dbReference type="PANTHER" id="PTHR11571">
    <property type="entry name" value="GLUTATHIONE S-TRANSFERASE"/>
    <property type="match status" value="1"/>
</dbReference>
<feature type="domain" description="GST N-terminal" evidence="5">
    <location>
        <begin position="7"/>
        <end position="91"/>
    </location>
</feature>
<proteinExistence type="inferred from homology"/>
<dbReference type="Proteomes" id="UP000708208">
    <property type="component" value="Unassembled WGS sequence"/>
</dbReference>
<evidence type="ECO:0000259" key="6">
    <source>
        <dbReference type="PROSITE" id="PS50405"/>
    </source>
</evidence>
<evidence type="ECO:0000256" key="4">
    <source>
        <dbReference type="ARBA" id="ARBA00047960"/>
    </source>
</evidence>
<dbReference type="OrthoDB" id="414243at2759"/>
<dbReference type="PROSITE" id="PS50404">
    <property type="entry name" value="GST_NTER"/>
    <property type="match status" value="1"/>
</dbReference>
<dbReference type="AlphaFoldDB" id="A0A8J2PXX3"/>
<reference evidence="7" key="1">
    <citation type="submission" date="2021-06" db="EMBL/GenBank/DDBJ databases">
        <authorList>
            <person name="Hodson N. C."/>
            <person name="Mongue J. A."/>
            <person name="Jaron S. K."/>
        </authorList>
    </citation>
    <scope>NUCLEOTIDE SEQUENCE</scope>
</reference>
<dbReference type="EMBL" id="CAJVCH010571486">
    <property type="protein sequence ID" value="CAG7837629.1"/>
    <property type="molecule type" value="Genomic_DNA"/>
</dbReference>
<dbReference type="PANTHER" id="PTHR11571:SF224">
    <property type="entry name" value="HEMATOPOIETIC PROSTAGLANDIN D SYNTHASE"/>
    <property type="match status" value="1"/>
</dbReference>
<dbReference type="EC" id="2.5.1.18" evidence="1"/>
<evidence type="ECO:0000313" key="7">
    <source>
        <dbReference type="EMBL" id="CAG7837629.1"/>
    </source>
</evidence>
<accession>A0A8J2PXX3</accession>
<keyword evidence="2" id="KW-0808">Transferase</keyword>
<evidence type="ECO:0000259" key="5">
    <source>
        <dbReference type="PROSITE" id="PS50404"/>
    </source>
</evidence>
<dbReference type="InterPro" id="IPR050213">
    <property type="entry name" value="GST_superfamily"/>
</dbReference>
<dbReference type="GO" id="GO:0006749">
    <property type="term" value="P:glutathione metabolic process"/>
    <property type="evidence" value="ECO:0007669"/>
    <property type="project" value="TreeGrafter"/>
</dbReference>
<dbReference type="InterPro" id="IPR010987">
    <property type="entry name" value="Glutathione-S-Trfase_C-like"/>
</dbReference>
<dbReference type="PROSITE" id="PS50405">
    <property type="entry name" value="GST_CTER"/>
    <property type="match status" value="1"/>
</dbReference>
<feature type="domain" description="GST C-terminal" evidence="6">
    <location>
        <begin position="93"/>
        <end position="216"/>
    </location>
</feature>
<dbReference type="SFLD" id="SFLDG00363">
    <property type="entry name" value="AMPS_(cytGST):_Alpha-__Mu-__Pi"/>
    <property type="match status" value="1"/>
</dbReference>
<dbReference type="Pfam" id="PF14497">
    <property type="entry name" value="GST_C_3"/>
    <property type="match status" value="1"/>
</dbReference>
<dbReference type="InterPro" id="IPR004046">
    <property type="entry name" value="GST_C"/>
</dbReference>
<evidence type="ECO:0000256" key="2">
    <source>
        <dbReference type="ARBA" id="ARBA00022679"/>
    </source>
</evidence>
<gene>
    <name evidence="7" type="ORF">AFUS01_LOCUS46713</name>
</gene>
<protein>
    <recommendedName>
        <fullName evidence="1">glutathione transferase</fullName>
        <ecNumber evidence="1">2.5.1.18</ecNumber>
    </recommendedName>
</protein>
<comment type="caution">
    <text evidence="7">The sequence shown here is derived from an EMBL/GenBank/DDBJ whole genome shotgun (WGS) entry which is preliminary data.</text>
</comment>
<dbReference type="SFLD" id="SFLDS00019">
    <property type="entry name" value="Glutathione_Transferase_(cytos"/>
    <property type="match status" value="1"/>
</dbReference>
<dbReference type="SFLD" id="SFLDG01205">
    <property type="entry name" value="AMPS.1"/>
    <property type="match status" value="1"/>
</dbReference>
<dbReference type="InterPro" id="IPR004045">
    <property type="entry name" value="Glutathione_S-Trfase_N"/>
</dbReference>
<dbReference type="InterPro" id="IPR040079">
    <property type="entry name" value="Glutathione_S-Trfase"/>
</dbReference>
<dbReference type="Pfam" id="PF02798">
    <property type="entry name" value="GST_N"/>
    <property type="match status" value="1"/>
</dbReference>
<dbReference type="GO" id="GO:0004364">
    <property type="term" value="F:glutathione transferase activity"/>
    <property type="evidence" value="ECO:0007669"/>
    <property type="project" value="UniProtKB-EC"/>
</dbReference>
<dbReference type="FunFam" id="1.20.1050.10:FF:000030">
    <property type="entry name" value="Glutathione S-transferase S1"/>
    <property type="match status" value="1"/>
</dbReference>
<evidence type="ECO:0000256" key="1">
    <source>
        <dbReference type="ARBA" id="ARBA00012452"/>
    </source>
</evidence>
<evidence type="ECO:0000313" key="8">
    <source>
        <dbReference type="Proteomes" id="UP000708208"/>
    </source>
</evidence>
<dbReference type="CDD" id="cd03039">
    <property type="entry name" value="GST_N_Sigma_like"/>
    <property type="match status" value="1"/>
</dbReference>
<name>A0A8J2PXX3_9HEXA</name>
<evidence type="ECO:0000256" key="3">
    <source>
        <dbReference type="ARBA" id="ARBA00038317"/>
    </source>
</evidence>
<dbReference type="CDD" id="cd03192">
    <property type="entry name" value="GST_C_Sigma_like"/>
    <property type="match status" value="1"/>
</dbReference>
<organism evidence="7 8">
    <name type="scientific">Allacma fusca</name>
    <dbReference type="NCBI Taxonomy" id="39272"/>
    <lineage>
        <taxon>Eukaryota</taxon>
        <taxon>Metazoa</taxon>
        <taxon>Ecdysozoa</taxon>
        <taxon>Arthropoda</taxon>
        <taxon>Hexapoda</taxon>
        <taxon>Collembola</taxon>
        <taxon>Symphypleona</taxon>
        <taxon>Sminthuridae</taxon>
        <taxon>Allacma</taxon>
    </lineage>
</organism>
<sequence>MEVNDSTHYELYYYNSRGLAEPIRFLLSYGGASFDDIRTPVTCFSPITPLPEEWRASSLFGQVPILKFDNKQLTQSLAITRYLARKYKLVGKDDFEAAKCDELADGIKEFFLLWTPFYFEEDEDEKKKLAENTFLIAKQRYLTTFNSVVEANDGVHLVGNAITWPDIYLAEYLDHIARITGLDLVSEYSGLEALLKNVLSNPRIKDWLERRPNTPY</sequence>
<comment type="catalytic activity">
    <reaction evidence="4">
        <text>RX + glutathione = an S-substituted glutathione + a halide anion + H(+)</text>
        <dbReference type="Rhea" id="RHEA:16437"/>
        <dbReference type="ChEBI" id="CHEBI:15378"/>
        <dbReference type="ChEBI" id="CHEBI:16042"/>
        <dbReference type="ChEBI" id="CHEBI:17792"/>
        <dbReference type="ChEBI" id="CHEBI:57925"/>
        <dbReference type="ChEBI" id="CHEBI:90779"/>
        <dbReference type="EC" id="2.5.1.18"/>
    </reaction>
</comment>